<dbReference type="AlphaFoldDB" id="A0A8H4AY80"/>
<gene>
    <name evidence="1" type="ORF">F8M41_003195</name>
</gene>
<sequence length="103" mass="11844">MQITQWHMSAAMRRDMPQRHLSRECEQRDVAESSKEMAGPRDHQFLVGWKGRETSCFRVQYRGVPCRLLCIFIQTLLPPLSNVPTASLLVSGKQTAYQSCVMM</sequence>
<proteinExistence type="predicted"/>
<evidence type="ECO:0000313" key="1">
    <source>
        <dbReference type="EMBL" id="KAF0543984.1"/>
    </source>
</evidence>
<protein>
    <submittedName>
        <fullName evidence="1">Uncharacterized protein</fullName>
    </submittedName>
</protein>
<organism evidence="1 2">
    <name type="scientific">Gigaspora margarita</name>
    <dbReference type="NCBI Taxonomy" id="4874"/>
    <lineage>
        <taxon>Eukaryota</taxon>
        <taxon>Fungi</taxon>
        <taxon>Fungi incertae sedis</taxon>
        <taxon>Mucoromycota</taxon>
        <taxon>Glomeromycotina</taxon>
        <taxon>Glomeromycetes</taxon>
        <taxon>Diversisporales</taxon>
        <taxon>Gigasporaceae</taxon>
        <taxon>Gigaspora</taxon>
    </lineage>
</organism>
<dbReference type="Proteomes" id="UP000439903">
    <property type="component" value="Unassembled WGS sequence"/>
</dbReference>
<reference evidence="1 2" key="1">
    <citation type="journal article" date="2019" name="Environ. Microbiol.">
        <title>At the nexus of three kingdoms: the genome of the mycorrhizal fungus Gigaspora margarita provides insights into plant, endobacterial and fungal interactions.</title>
        <authorList>
            <person name="Venice F."/>
            <person name="Ghignone S."/>
            <person name="Salvioli di Fossalunga A."/>
            <person name="Amselem J."/>
            <person name="Novero M."/>
            <person name="Xianan X."/>
            <person name="Sedzielewska Toro K."/>
            <person name="Morin E."/>
            <person name="Lipzen A."/>
            <person name="Grigoriev I.V."/>
            <person name="Henrissat B."/>
            <person name="Martin F.M."/>
            <person name="Bonfante P."/>
        </authorList>
    </citation>
    <scope>NUCLEOTIDE SEQUENCE [LARGE SCALE GENOMIC DNA]</scope>
    <source>
        <strain evidence="1 2">BEG34</strain>
    </source>
</reference>
<accession>A0A8H4AY80</accession>
<evidence type="ECO:0000313" key="2">
    <source>
        <dbReference type="Proteomes" id="UP000439903"/>
    </source>
</evidence>
<name>A0A8H4AY80_GIGMA</name>
<keyword evidence="2" id="KW-1185">Reference proteome</keyword>
<dbReference type="EMBL" id="WTPW01000129">
    <property type="protein sequence ID" value="KAF0543984.1"/>
    <property type="molecule type" value="Genomic_DNA"/>
</dbReference>
<comment type="caution">
    <text evidence="1">The sequence shown here is derived from an EMBL/GenBank/DDBJ whole genome shotgun (WGS) entry which is preliminary data.</text>
</comment>